<dbReference type="Gene3D" id="3.40.50.10330">
    <property type="entry name" value="Probable inorganic polyphosphate/atp-NAD kinase, domain 1"/>
    <property type="match status" value="1"/>
</dbReference>
<dbReference type="PROSITE" id="PS50146">
    <property type="entry name" value="DAGK"/>
    <property type="match status" value="1"/>
</dbReference>
<dbReference type="SUPFAM" id="SSF111331">
    <property type="entry name" value="NAD kinase/diacylglycerol kinase-like"/>
    <property type="match status" value="1"/>
</dbReference>
<dbReference type="GO" id="GO:0046872">
    <property type="term" value="F:metal ion binding"/>
    <property type="evidence" value="ECO:0007669"/>
    <property type="project" value="UniProtKB-KW"/>
</dbReference>
<dbReference type="AlphaFoldDB" id="A0A518DNT0"/>
<dbReference type="Pfam" id="PF19279">
    <property type="entry name" value="YegS_C"/>
    <property type="match status" value="1"/>
</dbReference>
<evidence type="ECO:0000256" key="2">
    <source>
        <dbReference type="ARBA" id="ARBA00022516"/>
    </source>
</evidence>
<comment type="cofactor">
    <cofactor evidence="1">
        <name>Mg(2+)</name>
        <dbReference type="ChEBI" id="CHEBI:18420"/>
    </cofactor>
</comment>
<dbReference type="NCBIfam" id="NF009602">
    <property type="entry name" value="PRK13054.1"/>
    <property type="match status" value="1"/>
</dbReference>
<keyword evidence="6 13" id="KW-0418">Kinase</keyword>
<dbReference type="GO" id="GO:0005886">
    <property type="term" value="C:plasma membrane"/>
    <property type="evidence" value="ECO:0007669"/>
    <property type="project" value="TreeGrafter"/>
</dbReference>
<dbReference type="EMBL" id="CP036433">
    <property type="protein sequence ID" value="QDU93495.1"/>
    <property type="molecule type" value="Genomic_DNA"/>
</dbReference>
<dbReference type="KEGG" id="lcre:Pla8534_12750"/>
<dbReference type="RefSeq" id="WP_145050350.1">
    <property type="nucleotide sequence ID" value="NZ_CP036433.1"/>
</dbReference>
<keyword evidence="10" id="KW-0594">Phospholipid biosynthesis</keyword>
<keyword evidence="14" id="KW-1185">Reference proteome</keyword>
<dbReference type="InterPro" id="IPR017438">
    <property type="entry name" value="ATP-NAD_kinase_N"/>
</dbReference>
<evidence type="ECO:0000256" key="6">
    <source>
        <dbReference type="ARBA" id="ARBA00022777"/>
    </source>
</evidence>
<keyword evidence="4" id="KW-0479">Metal-binding</keyword>
<protein>
    <submittedName>
        <fullName evidence="13">Putative lipid kinase YegS</fullName>
        <ecNumber evidence="13">2.7.1.-</ecNumber>
    </submittedName>
</protein>
<evidence type="ECO:0000256" key="5">
    <source>
        <dbReference type="ARBA" id="ARBA00022741"/>
    </source>
</evidence>
<evidence type="ECO:0000313" key="14">
    <source>
        <dbReference type="Proteomes" id="UP000317648"/>
    </source>
</evidence>
<evidence type="ECO:0000256" key="8">
    <source>
        <dbReference type="ARBA" id="ARBA00022842"/>
    </source>
</evidence>
<dbReference type="SMART" id="SM00046">
    <property type="entry name" value="DAGKc"/>
    <property type="match status" value="1"/>
</dbReference>
<keyword evidence="8" id="KW-0460">Magnesium</keyword>
<name>A0A518DNT0_9BACT</name>
<organism evidence="13 14">
    <name type="scientific">Lignipirellula cremea</name>
    <dbReference type="NCBI Taxonomy" id="2528010"/>
    <lineage>
        <taxon>Bacteria</taxon>
        <taxon>Pseudomonadati</taxon>
        <taxon>Planctomycetota</taxon>
        <taxon>Planctomycetia</taxon>
        <taxon>Pirellulales</taxon>
        <taxon>Pirellulaceae</taxon>
        <taxon>Lignipirellula</taxon>
    </lineage>
</organism>
<dbReference type="EC" id="2.7.1.-" evidence="13"/>
<dbReference type="Pfam" id="PF00781">
    <property type="entry name" value="DAGK_cat"/>
    <property type="match status" value="1"/>
</dbReference>
<dbReference type="NCBIfam" id="TIGR00147">
    <property type="entry name" value="YegS/Rv2252/BmrU family lipid kinase"/>
    <property type="match status" value="1"/>
</dbReference>
<dbReference type="PANTHER" id="PTHR12358:SF106">
    <property type="entry name" value="LIPID KINASE YEGS"/>
    <property type="match status" value="1"/>
</dbReference>
<proteinExistence type="predicted"/>
<gene>
    <name evidence="13" type="primary">yegS</name>
    <name evidence="13" type="ORF">Pla8534_12750</name>
</gene>
<keyword evidence="7" id="KW-0067">ATP-binding</keyword>
<evidence type="ECO:0000256" key="9">
    <source>
        <dbReference type="ARBA" id="ARBA00023098"/>
    </source>
</evidence>
<dbReference type="InterPro" id="IPR001206">
    <property type="entry name" value="Diacylglycerol_kinase_cat_dom"/>
</dbReference>
<reference evidence="13 14" key="1">
    <citation type="submission" date="2019-02" db="EMBL/GenBank/DDBJ databases">
        <title>Deep-cultivation of Planctomycetes and their phenomic and genomic characterization uncovers novel biology.</title>
        <authorList>
            <person name="Wiegand S."/>
            <person name="Jogler M."/>
            <person name="Boedeker C."/>
            <person name="Pinto D."/>
            <person name="Vollmers J."/>
            <person name="Rivas-Marin E."/>
            <person name="Kohn T."/>
            <person name="Peeters S.H."/>
            <person name="Heuer A."/>
            <person name="Rast P."/>
            <person name="Oberbeckmann S."/>
            <person name="Bunk B."/>
            <person name="Jeske O."/>
            <person name="Meyerdierks A."/>
            <person name="Storesund J.E."/>
            <person name="Kallscheuer N."/>
            <person name="Luecker S."/>
            <person name="Lage O.M."/>
            <person name="Pohl T."/>
            <person name="Merkel B.J."/>
            <person name="Hornburger P."/>
            <person name="Mueller R.-W."/>
            <person name="Bruemmer F."/>
            <person name="Labrenz M."/>
            <person name="Spormann A.M."/>
            <person name="Op den Camp H."/>
            <person name="Overmann J."/>
            <person name="Amann R."/>
            <person name="Jetten M.S.M."/>
            <person name="Mascher T."/>
            <person name="Medema M.H."/>
            <person name="Devos D.P."/>
            <person name="Kaster A.-K."/>
            <person name="Ovreas L."/>
            <person name="Rohde M."/>
            <person name="Galperin M.Y."/>
            <person name="Jogler C."/>
        </authorList>
    </citation>
    <scope>NUCLEOTIDE SEQUENCE [LARGE SCALE GENOMIC DNA]</scope>
    <source>
        <strain evidence="13 14">Pla85_3_4</strain>
    </source>
</reference>
<keyword evidence="3 13" id="KW-0808">Transferase</keyword>
<dbReference type="InterPro" id="IPR016064">
    <property type="entry name" value="NAD/diacylglycerol_kinase_sf"/>
</dbReference>
<evidence type="ECO:0000256" key="4">
    <source>
        <dbReference type="ARBA" id="ARBA00022723"/>
    </source>
</evidence>
<evidence type="ECO:0000313" key="13">
    <source>
        <dbReference type="EMBL" id="QDU93495.1"/>
    </source>
</evidence>
<keyword evidence="5" id="KW-0547">Nucleotide-binding</keyword>
<dbReference type="OrthoDB" id="142078at2"/>
<dbReference type="GO" id="GO:0016301">
    <property type="term" value="F:kinase activity"/>
    <property type="evidence" value="ECO:0007669"/>
    <property type="project" value="UniProtKB-KW"/>
</dbReference>
<dbReference type="PANTHER" id="PTHR12358">
    <property type="entry name" value="SPHINGOSINE KINASE"/>
    <property type="match status" value="1"/>
</dbReference>
<feature type="domain" description="DAGKc" evidence="12">
    <location>
        <begin position="3"/>
        <end position="135"/>
    </location>
</feature>
<dbReference type="InterPro" id="IPR005218">
    <property type="entry name" value="Diacylglycerol/lipid_kinase"/>
</dbReference>
<dbReference type="InterPro" id="IPR045540">
    <property type="entry name" value="YegS/DAGK_C"/>
</dbReference>
<evidence type="ECO:0000259" key="12">
    <source>
        <dbReference type="PROSITE" id="PS50146"/>
    </source>
</evidence>
<dbReference type="Gene3D" id="2.60.200.40">
    <property type="match status" value="1"/>
</dbReference>
<dbReference type="GO" id="GO:0005524">
    <property type="term" value="F:ATP binding"/>
    <property type="evidence" value="ECO:0007669"/>
    <property type="project" value="UniProtKB-KW"/>
</dbReference>
<keyword evidence="9" id="KW-0443">Lipid metabolism</keyword>
<evidence type="ECO:0000256" key="7">
    <source>
        <dbReference type="ARBA" id="ARBA00022840"/>
    </source>
</evidence>
<evidence type="ECO:0000256" key="11">
    <source>
        <dbReference type="ARBA" id="ARBA00023264"/>
    </source>
</evidence>
<evidence type="ECO:0000256" key="1">
    <source>
        <dbReference type="ARBA" id="ARBA00001946"/>
    </source>
</evidence>
<dbReference type="InterPro" id="IPR050187">
    <property type="entry name" value="Lipid_Phosphate_FormReg"/>
</dbReference>
<keyword evidence="11" id="KW-1208">Phospholipid metabolism</keyword>
<evidence type="ECO:0000256" key="3">
    <source>
        <dbReference type="ARBA" id="ARBA00022679"/>
    </source>
</evidence>
<evidence type="ECO:0000256" key="10">
    <source>
        <dbReference type="ARBA" id="ARBA00023209"/>
    </source>
</evidence>
<dbReference type="GO" id="GO:0008654">
    <property type="term" value="P:phospholipid biosynthetic process"/>
    <property type="evidence" value="ECO:0007669"/>
    <property type="project" value="UniProtKB-KW"/>
</dbReference>
<sequence length="306" mass="32881">MDPAPLDLWITLHGEKANDEVIRDAVRRLRAEDARIRVRVTWEPGDATAFASEAAQMGCPTVVACGGDGTINETLQGLITNRRPSSTALGVVAMGTANDFARACELPVRDPLAALQLIHQHPPQLIDVALANGRPFLNVASGGYGAEITNETPAEIKRMLGGFAYFLTGITHASTIVPQEIAVSAPDFNWKGEVLALTVANGRQAGGGFQVAPQALLDDGLLDVMIIPNVPWGNFLSLVGDLIEDPDSVDMEHVVRLRTPWLEVTAPAGLHVNVDGEPLDDNFFRFEVLPKSLPLHLLPGIDILSR</sequence>
<accession>A0A518DNT0</accession>
<dbReference type="Proteomes" id="UP000317648">
    <property type="component" value="Chromosome"/>
</dbReference>
<keyword evidence="2" id="KW-0444">Lipid biosynthesis</keyword>